<reference evidence="3" key="1">
    <citation type="submission" date="2017-06" db="EMBL/GenBank/DDBJ databases">
        <title>Genome analysis of Fimbriiglobus ruber SP5, the first member of the order Planctomycetales with confirmed chitinolytic capability.</title>
        <authorList>
            <person name="Ravin N.V."/>
            <person name="Rakitin A.L."/>
            <person name="Ivanova A.A."/>
            <person name="Beletsky A.V."/>
            <person name="Kulichevskaya I.S."/>
            <person name="Mardanov A.V."/>
            <person name="Dedysh S.N."/>
        </authorList>
    </citation>
    <scope>NUCLEOTIDE SEQUENCE [LARGE SCALE GENOMIC DNA]</scope>
    <source>
        <strain evidence="3">SP5</strain>
    </source>
</reference>
<dbReference type="Pfam" id="PF13701">
    <property type="entry name" value="DDE_Tnp_1_4"/>
    <property type="match status" value="1"/>
</dbReference>
<dbReference type="Proteomes" id="UP000214646">
    <property type="component" value="Unassembled WGS sequence"/>
</dbReference>
<gene>
    <name evidence="2" type="ORF">FRUB_08317</name>
</gene>
<evidence type="ECO:0000313" key="3">
    <source>
        <dbReference type="Proteomes" id="UP000214646"/>
    </source>
</evidence>
<proteinExistence type="predicted"/>
<dbReference type="OrthoDB" id="238921at2"/>
<organism evidence="2 3">
    <name type="scientific">Fimbriiglobus ruber</name>
    <dbReference type="NCBI Taxonomy" id="1908690"/>
    <lineage>
        <taxon>Bacteria</taxon>
        <taxon>Pseudomonadati</taxon>
        <taxon>Planctomycetota</taxon>
        <taxon>Planctomycetia</taxon>
        <taxon>Gemmatales</taxon>
        <taxon>Gemmataceae</taxon>
        <taxon>Fimbriiglobus</taxon>
    </lineage>
</organism>
<sequence length="509" mass="58815">MKPIFRRWFQKGKTRIARRLDQTRDPLSPEPVLKARNIHYEVSDKTQAIHCGGIGLIHALGQRFGLAKTIDQKLHLLKFHVPYHESDHVLTLAYNPLCGGTCLQDLELLRNDETFLNALDARRIPDPTTAGDFCRRFLASDVEALIDAINEVRRRVWAEQPESFFDCATIDMDGTLVGTTGPCKDGMDIAYDGTWGYHPLVVSLAETGEVLSIVNRPGNRPSHEGAAREVNRSLVLCLEAGFRTVLLRGDTDFSQTQYLDGWNAIRKTRFLFGYDAVPTLVQKAEELPDHAWRRLTRPARYHVNTQPRRTPENVKARIVTEREYETLRLDSEDIAEFEYRPTACRQKYRMVVIRKNITRAKGEAALFDDVRYFFYITNEREWSADAIVFSANDRCHQENLHAQLKSGVRALRAPVDTLESNWAYMVMTALGWNVKAWWALSLPEPPGRWRDKYRQEKRWVLGLEFRSFVHAFVGLPCQVLRTGRKLVYRLLSWNPHLRVFFRLVETLNC</sequence>
<dbReference type="InterPro" id="IPR047960">
    <property type="entry name" value="Transpos_IS1380"/>
</dbReference>
<evidence type="ECO:0000259" key="1">
    <source>
        <dbReference type="Pfam" id="PF13701"/>
    </source>
</evidence>
<dbReference type="NCBIfam" id="NF033539">
    <property type="entry name" value="transpos_IS1380"/>
    <property type="match status" value="1"/>
</dbReference>
<dbReference type="AlphaFoldDB" id="A0A225D7Y6"/>
<dbReference type="EMBL" id="NIDE01000017">
    <property type="protein sequence ID" value="OWK35754.1"/>
    <property type="molecule type" value="Genomic_DNA"/>
</dbReference>
<dbReference type="InterPro" id="IPR025668">
    <property type="entry name" value="Tnp_DDE_dom"/>
</dbReference>
<protein>
    <recommendedName>
        <fullName evidence="1">Transposase DDE domain-containing protein</fullName>
    </recommendedName>
</protein>
<accession>A0A225D7Y6</accession>
<dbReference type="RefSeq" id="WP_161967925.1">
    <property type="nucleotide sequence ID" value="NZ_NIDE01000017.1"/>
</dbReference>
<feature type="domain" description="Transposase DDE" evidence="1">
    <location>
        <begin position="52"/>
        <end position="437"/>
    </location>
</feature>
<name>A0A225D7Y6_9BACT</name>
<keyword evidence="3" id="KW-1185">Reference proteome</keyword>
<evidence type="ECO:0000313" key="2">
    <source>
        <dbReference type="EMBL" id="OWK35754.1"/>
    </source>
</evidence>
<comment type="caution">
    <text evidence="2">The sequence shown here is derived from an EMBL/GenBank/DDBJ whole genome shotgun (WGS) entry which is preliminary data.</text>
</comment>